<accession>A0A927IFS1</accession>
<reference evidence="4" key="1">
    <citation type="submission" date="2020-09" db="EMBL/GenBank/DDBJ databases">
        <title>Pelagicoccus enzymogenes sp. nov. with an EPS production, isolated from marine sediment.</title>
        <authorList>
            <person name="Feng X."/>
        </authorList>
    </citation>
    <scope>NUCLEOTIDE SEQUENCE</scope>
    <source>
        <strain evidence="4">NFK12</strain>
    </source>
</reference>
<evidence type="ECO:0000313" key="5">
    <source>
        <dbReference type="Proteomes" id="UP000622317"/>
    </source>
</evidence>
<name>A0A927IFS1_9BACT</name>
<dbReference type="Pfam" id="PF22585">
    <property type="entry name" value="Sialidase-like_CBM"/>
    <property type="match status" value="1"/>
</dbReference>
<evidence type="ECO:0008006" key="6">
    <source>
        <dbReference type="Google" id="ProtNLM"/>
    </source>
</evidence>
<dbReference type="RefSeq" id="WP_191617504.1">
    <property type="nucleotide sequence ID" value="NZ_JACYFG010000036.1"/>
</dbReference>
<keyword evidence="5" id="KW-1185">Reference proteome</keyword>
<protein>
    <recommendedName>
        <fullName evidence="6">BNR repeat-like domain-containing protein</fullName>
    </recommendedName>
</protein>
<feature type="signal peptide" evidence="1">
    <location>
        <begin position="1"/>
        <end position="24"/>
    </location>
</feature>
<dbReference type="InterPro" id="IPR056425">
    <property type="entry name" value="Beta-prop_BT_1020"/>
</dbReference>
<dbReference type="AlphaFoldDB" id="A0A927IFS1"/>
<feature type="domain" description="BT-1020-like N-terminal beta-propeller" evidence="3">
    <location>
        <begin position="35"/>
        <end position="251"/>
    </location>
</feature>
<feature type="chain" id="PRO_5037139721" description="BNR repeat-like domain-containing protein" evidence="1">
    <location>
        <begin position="25"/>
        <end position="606"/>
    </location>
</feature>
<organism evidence="4 5">
    <name type="scientific">Pelagicoccus enzymogenes</name>
    <dbReference type="NCBI Taxonomy" id="2773457"/>
    <lineage>
        <taxon>Bacteria</taxon>
        <taxon>Pseudomonadati</taxon>
        <taxon>Verrucomicrobiota</taxon>
        <taxon>Opitutia</taxon>
        <taxon>Puniceicoccales</taxon>
        <taxon>Pelagicoccaceae</taxon>
        <taxon>Pelagicoccus</taxon>
    </lineage>
</organism>
<dbReference type="Proteomes" id="UP000622317">
    <property type="component" value="Unassembled WGS sequence"/>
</dbReference>
<dbReference type="PROSITE" id="PS51257">
    <property type="entry name" value="PROKAR_LIPOPROTEIN"/>
    <property type="match status" value="1"/>
</dbReference>
<dbReference type="InterPro" id="IPR036278">
    <property type="entry name" value="Sialidase_sf"/>
</dbReference>
<evidence type="ECO:0000259" key="3">
    <source>
        <dbReference type="Pfam" id="PF24067"/>
    </source>
</evidence>
<feature type="domain" description="BT-1020-like structural beta-sandwich" evidence="2">
    <location>
        <begin position="421"/>
        <end position="575"/>
    </location>
</feature>
<gene>
    <name evidence="4" type="ORF">IEN85_12955</name>
</gene>
<evidence type="ECO:0000259" key="2">
    <source>
        <dbReference type="Pfam" id="PF22585"/>
    </source>
</evidence>
<evidence type="ECO:0000313" key="4">
    <source>
        <dbReference type="EMBL" id="MBD5780402.1"/>
    </source>
</evidence>
<comment type="caution">
    <text evidence="4">The sequence shown here is derived from an EMBL/GenBank/DDBJ whole genome shotgun (WGS) entry which is preliminary data.</text>
</comment>
<sequence length="606" mass="68107">MRHTLRISLTALAATSLLSATACAQVYSTDPEPPIIYDGEISVSTNADGGLRPAVGTHNIQVYRANRSEPEHLDGLDHTYLHAPMLAYWRGKFHLDYLSAPVNEHDSPTPTSYTSSVDGIHWDAPTTLFPAYELPDGSRPLTHQRTSFFIAPNDRLLATAFYGLYPRPNDGSGIGRAVREVKADGSFGPLYFLRYNSQEGWDPANAAAFPFYTESPDKGFVAACEALLADKLQTAQWWEEDRSEDGFYREKGKALSYYHLPDGKVVGIWKNAVTMTTDDEGESWIRTGFAKNIPINSSKYWAEKTKDSNYALVFNPTTRLRHPLAIATSEDGKTYRNLLSVHGELPDQRFPGLYKNMGPQYVRGILEGNGNPPGDDLWLTYSVNKEDIWVSRVPVPVSHSTAGSFFDDFEDSSENGLPSFWNVYRPLWAPTQIVDTNSKQGRALRLSDEDPCDYASVTRIFEEGRSTMIRFKLRPEQTDGRLEIDVANAEGLRPVQIAFTENGTVEARHEGIWKPAGTYEAGKWIDIEIDVNPDNNTERFQFRINGEEVLYRIAYFSDLARTAERLTFRTGEYRRRGSGGHEIPGADLKVKKSTFLIDDVSIEPRK</sequence>
<dbReference type="Pfam" id="PF24067">
    <property type="entry name" value="Beta-prop_BT_1020"/>
    <property type="match status" value="1"/>
</dbReference>
<proteinExistence type="predicted"/>
<evidence type="ECO:0000256" key="1">
    <source>
        <dbReference type="SAM" id="SignalP"/>
    </source>
</evidence>
<dbReference type="SUPFAM" id="SSF50939">
    <property type="entry name" value="Sialidases"/>
    <property type="match status" value="1"/>
</dbReference>
<dbReference type="InterPro" id="IPR054490">
    <property type="entry name" value="BT_1020-like_b-sandwich_1"/>
</dbReference>
<keyword evidence="1" id="KW-0732">Signal</keyword>
<dbReference type="EMBL" id="JACYFG010000036">
    <property type="protein sequence ID" value="MBD5780402.1"/>
    <property type="molecule type" value="Genomic_DNA"/>
</dbReference>